<gene>
    <name evidence="2" type="ORF">ACFQ1Q_13700</name>
</gene>
<name>A0ABW3NC01_9FLAO</name>
<accession>A0ABW3NC01</accession>
<keyword evidence="3" id="KW-1185">Reference proteome</keyword>
<dbReference type="Gene3D" id="1.10.260.40">
    <property type="entry name" value="lambda repressor-like DNA-binding domains"/>
    <property type="match status" value="2"/>
</dbReference>
<dbReference type="CDD" id="cd00093">
    <property type="entry name" value="HTH_XRE"/>
    <property type="match status" value="1"/>
</dbReference>
<evidence type="ECO:0000313" key="3">
    <source>
        <dbReference type="Proteomes" id="UP001597013"/>
    </source>
</evidence>
<dbReference type="InterPro" id="IPR010982">
    <property type="entry name" value="Lambda_DNA-bd_dom_sf"/>
</dbReference>
<dbReference type="Proteomes" id="UP001597013">
    <property type="component" value="Unassembled WGS sequence"/>
</dbReference>
<proteinExistence type="predicted"/>
<reference evidence="3" key="1">
    <citation type="journal article" date="2019" name="Int. J. Syst. Evol. Microbiol.">
        <title>The Global Catalogue of Microorganisms (GCM) 10K type strain sequencing project: providing services to taxonomists for standard genome sequencing and annotation.</title>
        <authorList>
            <consortium name="The Broad Institute Genomics Platform"/>
            <consortium name="The Broad Institute Genome Sequencing Center for Infectious Disease"/>
            <person name="Wu L."/>
            <person name="Ma J."/>
        </authorList>
    </citation>
    <scope>NUCLEOTIDE SEQUENCE [LARGE SCALE GENOMIC DNA]</scope>
    <source>
        <strain evidence="3">CCUG 62215</strain>
    </source>
</reference>
<dbReference type="SUPFAM" id="SSF47413">
    <property type="entry name" value="lambda repressor-like DNA-binding domains"/>
    <property type="match status" value="2"/>
</dbReference>
<feature type="domain" description="HTH cro/C1-type" evidence="1">
    <location>
        <begin position="72"/>
        <end position="120"/>
    </location>
</feature>
<dbReference type="PROSITE" id="PS50943">
    <property type="entry name" value="HTH_CROC1"/>
    <property type="match status" value="1"/>
</dbReference>
<evidence type="ECO:0000313" key="2">
    <source>
        <dbReference type="EMBL" id="MFD1064304.1"/>
    </source>
</evidence>
<organism evidence="2 3">
    <name type="scientific">Winogradskyella litorisediminis</name>
    <dbReference type="NCBI Taxonomy" id="1156618"/>
    <lineage>
        <taxon>Bacteria</taxon>
        <taxon>Pseudomonadati</taxon>
        <taxon>Bacteroidota</taxon>
        <taxon>Flavobacteriia</taxon>
        <taxon>Flavobacteriales</taxon>
        <taxon>Flavobacteriaceae</taxon>
        <taxon>Winogradskyella</taxon>
    </lineage>
</organism>
<dbReference type="EMBL" id="JBHTJL010000016">
    <property type="protein sequence ID" value="MFD1064304.1"/>
    <property type="molecule type" value="Genomic_DNA"/>
</dbReference>
<dbReference type="RefSeq" id="WP_386132650.1">
    <property type="nucleotide sequence ID" value="NZ_JBHTJL010000016.1"/>
</dbReference>
<sequence>MTVGDEVRQIRIDRGLRQWDADDLVGAHRGFFNELEMGNRENSIYVLHKAAKFIGYVPKVLNIDETTPRGKMYAYRIINGYPLRFVAEKIGIDKSTLGRWERGRIAKEKSLQKILRYMETIA</sequence>
<evidence type="ECO:0000259" key="1">
    <source>
        <dbReference type="PROSITE" id="PS50943"/>
    </source>
</evidence>
<dbReference type="Pfam" id="PF01381">
    <property type="entry name" value="HTH_3"/>
    <property type="match status" value="1"/>
</dbReference>
<dbReference type="InterPro" id="IPR001387">
    <property type="entry name" value="Cro/C1-type_HTH"/>
</dbReference>
<protein>
    <submittedName>
        <fullName evidence="2">Helix-turn-helix domain-containing protein</fullName>
    </submittedName>
</protein>
<comment type="caution">
    <text evidence="2">The sequence shown here is derived from an EMBL/GenBank/DDBJ whole genome shotgun (WGS) entry which is preliminary data.</text>
</comment>